<keyword evidence="1" id="KW-1133">Transmembrane helix</keyword>
<keyword evidence="1" id="KW-0812">Transmembrane</keyword>
<dbReference type="Proteomes" id="UP001146067">
    <property type="component" value="Unassembled WGS sequence"/>
</dbReference>
<dbReference type="Pfam" id="PF18895">
    <property type="entry name" value="T4SS_pilin"/>
    <property type="match status" value="1"/>
</dbReference>
<dbReference type="RefSeq" id="WP_270109694.1">
    <property type="nucleotide sequence ID" value="NZ_JAPZVP010000006.1"/>
</dbReference>
<dbReference type="EMBL" id="JAPZVP010000006">
    <property type="protein sequence ID" value="MDA1359809.1"/>
    <property type="molecule type" value="Genomic_DNA"/>
</dbReference>
<keyword evidence="4" id="KW-1185">Reference proteome</keyword>
<organism evidence="3 4">
    <name type="scientific">Glycomyces luteolus</name>
    <dbReference type="NCBI Taxonomy" id="2670330"/>
    <lineage>
        <taxon>Bacteria</taxon>
        <taxon>Bacillati</taxon>
        <taxon>Actinomycetota</taxon>
        <taxon>Actinomycetes</taxon>
        <taxon>Glycomycetales</taxon>
        <taxon>Glycomycetaceae</taxon>
        <taxon>Glycomyces</taxon>
    </lineage>
</organism>
<feature type="transmembrane region" description="Helical" evidence="1">
    <location>
        <begin position="37"/>
        <end position="58"/>
    </location>
</feature>
<evidence type="ECO:0000256" key="1">
    <source>
        <dbReference type="SAM" id="Phobius"/>
    </source>
</evidence>
<feature type="signal peptide" evidence="2">
    <location>
        <begin position="1"/>
        <end position="21"/>
    </location>
</feature>
<proteinExistence type="predicted"/>
<keyword evidence="2" id="KW-0732">Signal</keyword>
<evidence type="ECO:0000313" key="4">
    <source>
        <dbReference type="Proteomes" id="UP001146067"/>
    </source>
</evidence>
<keyword evidence="1" id="KW-0472">Membrane</keyword>
<sequence>MAAVGAGVGVLVFATPSAALAETEDIIAVLDNLRLWIFGIAGTVVAVMLTVAGLRYLLASDPSETEKAKSGLRASAIGFAIVILAVPFVEVLRAILVHE</sequence>
<evidence type="ECO:0000313" key="3">
    <source>
        <dbReference type="EMBL" id="MDA1359809.1"/>
    </source>
</evidence>
<dbReference type="InterPro" id="IPR043993">
    <property type="entry name" value="T4SS_pilin"/>
</dbReference>
<accession>A0A9X3PC15</accession>
<dbReference type="AlphaFoldDB" id="A0A9X3PC15"/>
<evidence type="ECO:0000256" key="2">
    <source>
        <dbReference type="SAM" id="SignalP"/>
    </source>
</evidence>
<feature type="chain" id="PRO_5041000934" evidence="2">
    <location>
        <begin position="22"/>
        <end position="99"/>
    </location>
</feature>
<comment type="caution">
    <text evidence="3">The sequence shown here is derived from an EMBL/GenBank/DDBJ whole genome shotgun (WGS) entry which is preliminary data.</text>
</comment>
<feature type="transmembrane region" description="Helical" evidence="1">
    <location>
        <begin position="70"/>
        <end position="89"/>
    </location>
</feature>
<reference evidence="3" key="1">
    <citation type="submission" date="2022-12" db="EMBL/GenBank/DDBJ databases">
        <title>Gycomyces niveus sp.nov.,a novel actinomycete isolated from soil in Shouguan.</title>
        <authorList>
            <person name="Yang X."/>
        </authorList>
    </citation>
    <scope>NUCLEOTIDE SEQUENCE</scope>
    <source>
        <strain evidence="3">NEAU-A15</strain>
    </source>
</reference>
<name>A0A9X3PC15_9ACTN</name>
<protein>
    <submittedName>
        <fullName evidence="3">Pilin</fullName>
    </submittedName>
</protein>
<gene>
    <name evidence="3" type="ORF">O1R50_09255</name>
</gene>